<dbReference type="EMBL" id="JALNTZ010000011">
    <property type="protein sequence ID" value="KAJ3639225.1"/>
    <property type="molecule type" value="Genomic_DNA"/>
</dbReference>
<accession>A0AA38HJY2</accession>
<dbReference type="AlphaFoldDB" id="A0AA38HJY2"/>
<sequence length="120" mass="13756">MQLTSSTATTLIFCPMRLHMLVNKYEFKRPFSINVFRLDATVSLWKSTVSRKYRRASRTSDSDSRYSGVFLPTYQQTSCGALTPVLLLKDNIFNTSCSILSYSYLPINNVKSLWQGPNIR</sequence>
<evidence type="ECO:0000313" key="1">
    <source>
        <dbReference type="EMBL" id="KAJ3639225.1"/>
    </source>
</evidence>
<name>A0AA38HJY2_9CUCU</name>
<keyword evidence="2" id="KW-1185">Reference proteome</keyword>
<reference evidence="1" key="1">
    <citation type="journal article" date="2023" name="G3 (Bethesda)">
        <title>Whole genome assemblies of Zophobas morio and Tenebrio molitor.</title>
        <authorList>
            <person name="Kaur S."/>
            <person name="Stinson S.A."/>
            <person name="diCenzo G.C."/>
        </authorList>
    </citation>
    <scope>NUCLEOTIDE SEQUENCE</scope>
    <source>
        <strain evidence="1">QUZm001</strain>
    </source>
</reference>
<dbReference type="Proteomes" id="UP001168821">
    <property type="component" value="Unassembled WGS sequence"/>
</dbReference>
<comment type="caution">
    <text evidence="1">The sequence shown here is derived from an EMBL/GenBank/DDBJ whole genome shotgun (WGS) entry which is preliminary data.</text>
</comment>
<protein>
    <submittedName>
        <fullName evidence="1">Uncharacterized protein</fullName>
    </submittedName>
</protein>
<organism evidence="1 2">
    <name type="scientific">Zophobas morio</name>
    <dbReference type="NCBI Taxonomy" id="2755281"/>
    <lineage>
        <taxon>Eukaryota</taxon>
        <taxon>Metazoa</taxon>
        <taxon>Ecdysozoa</taxon>
        <taxon>Arthropoda</taxon>
        <taxon>Hexapoda</taxon>
        <taxon>Insecta</taxon>
        <taxon>Pterygota</taxon>
        <taxon>Neoptera</taxon>
        <taxon>Endopterygota</taxon>
        <taxon>Coleoptera</taxon>
        <taxon>Polyphaga</taxon>
        <taxon>Cucujiformia</taxon>
        <taxon>Tenebrionidae</taxon>
        <taxon>Zophobas</taxon>
    </lineage>
</organism>
<proteinExistence type="predicted"/>
<gene>
    <name evidence="1" type="ORF">Zmor_003906</name>
</gene>
<evidence type="ECO:0000313" key="2">
    <source>
        <dbReference type="Proteomes" id="UP001168821"/>
    </source>
</evidence>